<organism evidence="1">
    <name type="scientific">hydrothermal vent metagenome</name>
    <dbReference type="NCBI Taxonomy" id="652676"/>
    <lineage>
        <taxon>unclassified sequences</taxon>
        <taxon>metagenomes</taxon>
        <taxon>ecological metagenomes</taxon>
    </lineage>
</organism>
<gene>
    <name evidence="1" type="ORF">MNBD_CHLOROFLEXI01-2316</name>
</gene>
<evidence type="ECO:0000313" key="1">
    <source>
        <dbReference type="EMBL" id="VAW31633.1"/>
    </source>
</evidence>
<name>A0A3B0UU42_9ZZZZ</name>
<dbReference type="EMBL" id="UOEU01000260">
    <property type="protein sequence ID" value="VAW31633.1"/>
    <property type="molecule type" value="Genomic_DNA"/>
</dbReference>
<proteinExistence type="predicted"/>
<reference evidence="1" key="1">
    <citation type="submission" date="2018-06" db="EMBL/GenBank/DDBJ databases">
        <authorList>
            <person name="Zhirakovskaya E."/>
        </authorList>
    </citation>
    <scope>NUCLEOTIDE SEQUENCE</scope>
</reference>
<protein>
    <submittedName>
        <fullName evidence="1">Uncharacterized protein</fullName>
    </submittedName>
</protein>
<sequence>MVRRLGTLVSDGVEIVTLLALNDQGAPRFDRHMAQELVDLSIPSFACTPKLFPDLMGAVLNGRNIRQWAATHDIVTAPDN</sequence>
<dbReference type="AlphaFoldDB" id="A0A3B0UU42"/>
<accession>A0A3B0UU42</accession>